<feature type="domain" description="Protein bicaudal C homolog 1 KH-like" evidence="1">
    <location>
        <begin position="2"/>
        <end position="52"/>
    </location>
</feature>
<organism evidence="2 3">
    <name type="scientific">Rotaria magnacalcarata</name>
    <dbReference type="NCBI Taxonomy" id="392030"/>
    <lineage>
        <taxon>Eukaryota</taxon>
        <taxon>Metazoa</taxon>
        <taxon>Spiralia</taxon>
        <taxon>Gnathifera</taxon>
        <taxon>Rotifera</taxon>
        <taxon>Eurotatoria</taxon>
        <taxon>Bdelloidea</taxon>
        <taxon>Philodinida</taxon>
        <taxon>Philodinidae</taxon>
        <taxon>Rotaria</taxon>
    </lineage>
</organism>
<evidence type="ECO:0000259" key="1">
    <source>
        <dbReference type="Pfam" id="PF22985"/>
    </source>
</evidence>
<dbReference type="Pfam" id="PF22985">
    <property type="entry name" value="KH_BICC1"/>
    <property type="match status" value="1"/>
</dbReference>
<accession>A0A8S3IRL7</accession>
<dbReference type="AlphaFoldDB" id="A0A8S3IRL7"/>
<name>A0A8S3IRL7_9BILA</name>
<feature type="non-terminal residue" evidence="2">
    <location>
        <position position="1"/>
    </location>
</feature>
<dbReference type="Proteomes" id="UP000681720">
    <property type="component" value="Unassembled WGS sequence"/>
</dbReference>
<reference evidence="2" key="1">
    <citation type="submission" date="2021-02" db="EMBL/GenBank/DDBJ databases">
        <authorList>
            <person name="Nowell W R."/>
        </authorList>
    </citation>
    <scope>NUCLEOTIDE SEQUENCE</scope>
</reference>
<gene>
    <name evidence="2" type="ORF">GIL414_LOCUS76992</name>
</gene>
<proteinExistence type="predicted"/>
<dbReference type="InterPro" id="IPR054727">
    <property type="entry name" value="BICC1_KH"/>
</dbReference>
<evidence type="ECO:0000313" key="3">
    <source>
        <dbReference type="Proteomes" id="UP000681720"/>
    </source>
</evidence>
<protein>
    <recommendedName>
        <fullName evidence="1">Protein bicaudal C homolog 1 KH-like domain-containing protein</fullName>
    </recommendedName>
</protein>
<dbReference type="EMBL" id="CAJOBJ010346562">
    <property type="protein sequence ID" value="CAF5202207.1"/>
    <property type="molecule type" value="Genomic_DNA"/>
</dbReference>
<evidence type="ECO:0000313" key="2">
    <source>
        <dbReference type="EMBL" id="CAF5202207.1"/>
    </source>
</evidence>
<comment type="caution">
    <text evidence="2">The sequence shown here is derived from an EMBL/GenBank/DDBJ whole genome shotgun (WGS) entry which is preliminary data.</text>
</comment>
<sequence length="75" mass="8693">DIAHMKDKFNVSTIIRTRKDKIGKLISVQTQEYNSEQLFHARSIILGLSDINNNSLFDLNLSSTFLSDHSREYYT</sequence>